<proteinExistence type="predicted"/>
<dbReference type="CDD" id="cd03801">
    <property type="entry name" value="GT4_PimA-like"/>
    <property type="match status" value="1"/>
</dbReference>
<sequence length="430" mass="48914">MRETFPLLQNHIRVTSLIRTLFITKEVPYPPIGGVSLRTWQNINIMMKLGSVGVFSVSNWSPQNTSLPGVTLWKHSNVASQRSKWEKLENRLWWLQSRRHPDADWAYAKTAAEELDTILTKFQPNLVIFEEVWLYPYLNVVKRHQCQIIFDNHNVEASVWQQRHSSLPDFKSQFKAKIQLDHLLSIESDFVKQASQVWVCSEDDSRLINQYYKQVAPTQVIPNGINVAHYNSVYSRECPPVTKLENTRHNILFLGQLSYSPNTVAAELLIYQIYPQLRKLYPDSRLLLVGRNPTLSMQVAAQREPGIIVTGSIPDVRPYLAAASVMVVPLLQGGGTRLKILEAFAGGCPVVSTTKGAEGIKARNGEHLLIRNTIEELIEGVNQLWLDFSLRDKLARSAYELVQAEYSWQAVSRKINLAIHQLVPELAPLS</sequence>
<dbReference type="EMBL" id="CP124543">
    <property type="protein sequence ID" value="WGV26612.1"/>
    <property type="molecule type" value="Genomic_DNA"/>
</dbReference>
<gene>
    <name evidence="1" type="ORF">QI031_03625</name>
</gene>
<dbReference type="Proteomes" id="UP001223520">
    <property type="component" value="Chromosome"/>
</dbReference>
<dbReference type="PANTHER" id="PTHR12526">
    <property type="entry name" value="GLYCOSYLTRANSFERASE"/>
    <property type="match status" value="1"/>
</dbReference>
<dbReference type="GO" id="GO:0016757">
    <property type="term" value="F:glycosyltransferase activity"/>
    <property type="evidence" value="ECO:0007669"/>
    <property type="project" value="UniProtKB-KW"/>
</dbReference>
<dbReference type="EC" id="2.4.-.-" evidence="1"/>
<dbReference type="RefSeq" id="WP_281483859.1">
    <property type="nucleotide sequence ID" value="NZ_CP124543.1"/>
</dbReference>
<accession>A0AAJ6NU26</accession>
<dbReference type="PANTHER" id="PTHR12526:SF600">
    <property type="entry name" value="GLYCOSYL TRANSFERASE GROUP 1"/>
    <property type="match status" value="1"/>
</dbReference>
<evidence type="ECO:0000313" key="1">
    <source>
        <dbReference type="EMBL" id="WGV26612.1"/>
    </source>
</evidence>
<keyword evidence="1" id="KW-0808">Transferase</keyword>
<keyword evidence="1" id="KW-0328">Glycosyltransferase</keyword>
<protein>
    <submittedName>
        <fullName evidence="1">Glycosyltransferase family 4 protein</fullName>
        <ecNumber evidence="1">2.4.-.-</ecNumber>
    </submittedName>
</protein>
<evidence type="ECO:0000313" key="2">
    <source>
        <dbReference type="Proteomes" id="UP001223520"/>
    </source>
</evidence>
<organism evidence="1 2">
    <name type="scientific">Halotia branconii CENA392</name>
    <dbReference type="NCBI Taxonomy" id="1539056"/>
    <lineage>
        <taxon>Bacteria</taxon>
        <taxon>Bacillati</taxon>
        <taxon>Cyanobacteriota</taxon>
        <taxon>Cyanophyceae</taxon>
        <taxon>Nostocales</taxon>
        <taxon>Nodulariaceae</taxon>
        <taxon>Halotia</taxon>
    </lineage>
</organism>
<dbReference type="Gene3D" id="3.40.50.2000">
    <property type="entry name" value="Glycogen Phosphorylase B"/>
    <property type="match status" value="2"/>
</dbReference>
<dbReference type="KEGG" id="hbq:QI031_03625"/>
<keyword evidence="2" id="KW-1185">Reference proteome</keyword>
<reference evidence="1 2" key="1">
    <citation type="journal article" date="2023" name="Limnol Oceanogr Lett">
        <title>Environmental adaptations by the intertidal Antarctic cyanobacterium Halotia branconii CENA392 as revealed using long-read genome sequencing.</title>
        <authorList>
            <person name="Dextro R.B."/>
            <person name="Delbaje E."/>
            <person name="Freitas P.N.N."/>
            <person name="Geraldes V."/>
            <person name="Pinto E."/>
            <person name="Long P.F."/>
            <person name="Fiore M.F."/>
        </authorList>
    </citation>
    <scope>NUCLEOTIDE SEQUENCE [LARGE SCALE GENOMIC DNA]</scope>
    <source>
        <strain evidence="1 2">CENA392</strain>
    </source>
</reference>
<dbReference type="AlphaFoldDB" id="A0AAJ6NU26"/>
<dbReference type="SUPFAM" id="SSF53756">
    <property type="entry name" value="UDP-Glycosyltransferase/glycogen phosphorylase"/>
    <property type="match status" value="1"/>
</dbReference>
<dbReference type="Pfam" id="PF13692">
    <property type="entry name" value="Glyco_trans_1_4"/>
    <property type="match status" value="1"/>
</dbReference>
<name>A0AAJ6NU26_9CYAN</name>